<dbReference type="EMBL" id="JAODUO010000226">
    <property type="protein sequence ID" value="KAK2185685.1"/>
    <property type="molecule type" value="Genomic_DNA"/>
</dbReference>
<gene>
    <name evidence="1" type="ORF">NP493_226g02027</name>
</gene>
<proteinExistence type="predicted"/>
<reference evidence="1" key="1">
    <citation type="journal article" date="2023" name="Mol. Biol. Evol.">
        <title>Third-Generation Sequencing Reveals the Adaptive Role of the Epigenome in Three Deep-Sea Polychaetes.</title>
        <authorList>
            <person name="Perez M."/>
            <person name="Aroh O."/>
            <person name="Sun Y."/>
            <person name="Lan Y."/>
            <person name="Juniper S.K."/>
            <person name="Young C.R."/>
            <person name="Angers B."/>
            <person name="Qian P.Y."/>
        </authorList>
    </citation>
    <scope>NUCLEOTIDE SEQUENCE</scope>
    <source>
        <strain evidence="1">R07B-5</strain>
    </source>
</reference>
<organism evidence="1 2">
    <name type="scientific">Ridgeia piscesae</name>
    <name type="common">Tubeworm</name>
    <dbReference type="NCBI Taxonomy" id="27915"/>
    <lineage>
        <taxon>Eukaryota</taxon>
        <taxon>Metazoa</taxon>
        <taxon>Spiralia</taxon>
        <taxon>Lophotrochozoa</taxon>
        <taxon>Annelida</taxon>
        <taxon>Polychaeta</taxon>
        <taxon>Sedentaria</taxon>
        <taxon>Canalipalpata</taxon>
        <taxon>Sabellida</taxon>
        <taxon>Siboglinidae</taxon>
        <taxon>Ridgeia</taxon>
    </lineage>
</organism>
<protein>
    <submittedName>
        <fullName evidence="1">Uncharacterized protein</fullName>
    </submittedName>
</protein>
<keyword evidence="2" id="KW-1185">Reference proteome</keyword>
<dbReference type="Proteomes" id="UP001209878">
    <property type="component" value="Unassembled WGS sequence"/>
</dbReference>
<evidence type="ECO:0000313" key="1">
    <source>
        <dbReference type="EMBL" id="KAK2185685.1"/>
    </source>
</evidence>
<dbReference type="AlphaFoldDB" id="A0AAD9P063"/>
<evidence type="ECO:0000313" key="2">
    <source>
        <dbReference type="Proteomes" id="UP001209878"/>
    </source>
</evidence>
<sequence length="71" mass="8419">MLIVTCFLCFLYRQMRMYSKMPGSWYAVLSKTVNSHNVIDIQADVVHQKMSNLSYSVERAWHPPFHHQMQS</sequence>
<comment type="caution">
    <text evidence="1">The sequence shown here is derived from an EMBL/GenBank/DDBJ whole genome shotgun (WGS) entry which is preliminary data.</text>
</comment>
<accession>A0AAD9P063</accession>
<name>A0AAD9P063_RIDPI</name>